<evidence type="ECO:0000256" key="3">
    <source>
        <dbReference type="ARBA" id="ARBA00022801"/>
    </source>
</evidence>
<dbReference type="InterPro" id="IPR002110">
    <property type="entry name" value="Ankyrin_rpt"/>
</dbReference>
<dbReference type="InterPro" id="IPR036770">
    <property type="entry name" value="Ankyrin_rpt-contain_sf"/>
</dbReference>
<evidence type="ECO:0000256" key="1">
    <source>
        <dbReference type="ARBA" id="ARBA00013278"/>
    </source>
</evidence>
<feature type="repeat" description="ANK" evidence="7">
    <location>
        <begin position="124"/>
        <end position="157"/>
    </location>
</feature>
<dbReference type="PROSITE" id="PS51635">
    <property type="entry name" value="PNPLA"/>
    <property type="match status" value="1"/>
</dbReference>
<dbReference type="OrthoDB" id="10021675at2759"/>
<dbReference type="Pfam" id="PF12796">
    <property type="entry name" value="Ank_2"/>
    <property type="match status" value="1"/>
</dbReference>
<dbReference type="GO" id="GO:0016042">
    <property type="term" value="P:lipid catabolic process"/>
    <property type="evidence" value="ECO:0007669"/>
    <property type="project" value="UniProtKB-UniRule"/>
</dbReference>
<feature type="short sequence motif" description="GXSXG" evidence="8">
    <location>
        <begin position="278"/>
        <end position="282"/>
    </location>
</feature>
<evidence type="ECO:0000313" key="12">
    <source>
        <dbReference type="Proteomes" id="UP000186922"/>
    </source>
</evidence>
<keyword evidence="4 7" id="KW-0040">ANK repeat</keyword>
<dbReference type="InterPro" id="IPR047148">
    <property type="entry name" value="PLPL9"/>
</dbReference>
<keyword evidence="5 8" id="KW-0443">Lipid metabolism</keyword>
<dbReference type="InterPro" id="IPR002641">
    <property type="entry name" value="PNPLA_dom"/>
</dbReference>
<reference evidence="11 12" key="1">
    <citation type="journal article" date="2016" name="Nat. Commun.">
        <title>Extremotolerant tardigrade genome and improved radiotolerance of human cultured cells by tardigrade-unique protein.</title>
        <authorList>
            <person name="Hashimoto T."/>
            <person name="Horikawa D.D."/>
            <person name="Saito Y."/>
            <person name="Kuwahara H."/>
            <person name="Kozuka-Hata H."/>
            <person name="Shin-I T."/>
            <person name="Minakuchi Y."/>
            <person name="Ohishi K."/>
            <person name="Motoyama A."/>
            <person name="Aizu T."/>
            <person name="Enomoto A."/>
            <person name="Kondo K."/>
            <person name="Tanaka S."/>
            <person name="Hara Y."/>
            <person name="Koshikawa S."/>
            <person name="Sagara H."/>
            <person name="Miura T."/>
            <person name="Yokobori S."/>
            <person name="Miyagawa K."/>
            <person name="Suzuki Y."/>
            <person name="Kubo T."/>
            <person name="Oyama M."/>
            <person name="Kohara Y."/>
            <person name="Fujiyama A."/>
            <person name="Arakawa K."/>
            <person name="Katayama T."/>
            <person name="Toyoda A."/>
            <person name="Kunieda T."/>
        </authorList>
    </citation>
    <scope>NUCLEOTIDE SEQUENCE [LARGE SCALE GENOMIC DNA]</scope>
    <source>
        <strain evidence="11 12">YOKOZUNA-1</strain>
    </source>
</reference>
<keyword evidence="8" id="KW-0442">Lipid degradation</keyword>
<evidence type="ECO:0000256" key="6">
    <source>
        <dbReference type="ARBA" id="ARBA00023422"/>
    </source>
</evidence>
<evidence type="ECO:0000256" key="4">
    <source>
        <dbReference type="ARBA" id="ARBA00023043"/>
    </source>
</evidence>
<feature type="active site" description="Proton acceptor" evidence="8">
    <location>
        <position position="416"/>
    </location>
</feature>
<dbReference type="PANTHER" id="PTHR24139">
    <property type="entry name" value="CALCIUM-INDEPENDENT PHOSPHOLIPASE A2"/>
    <property type="match status" value="1"/>
</dbReference>
<feature type="compositionally biased region" description="Basic and acidic residues" evidence="9">
    <location>
        <begin position="44"/>
        <end position="54"/>
    </location>
</feature>
<evidence type="ECO:0000313" key="11">
    <source>
        <dbReference type="EMBL" id="GAU89190.1"/>
    </source>
</evidence>
<evidence type="ECO:0000256" key="7">
    <source>
        <dbReference type="PROSITE-ProRule" id="PRU00023"/>
    </source>
</evidence>
<evidence type="ECO:0000256" key="9">
    <source>
        <dbReference type="SAM" id="MobiDB-lite"/>
    </source>
</evidence>
<dbReference type="PROSITE" id="PS50297">
    <property type="entry name" value="ANK_REP_REGION"/>
    <property type="match status" value="1"/>
</dbReference>
<dbReference type="PANTHER" id="PTHR24139:SF34">
    <property type="entry name" value="85_88 KDA CALCIUM-INDEPENDENT PHOSPHOLIPASE A2"/>
    <property type="match status" value="1"/>
</dbReference>
<dbReference type="Gene3D" id="1.25.40.20">
    <property type="entry name" value="Ankyrin repeat-containing domain"/>
    <property type="match status" value="1"/>
</dbReference>
<keyword evidence="2" id="KW-0677">Repeat</keyword>
<dbReference type="Gene3D" id="3.40.1090.10">
    <property type="entry name" value="Cytosolic phospholipase A2 catalytic domain"/>
    <property type="match status" value="1"/>
</dbReference>
<feature type="active site" description="Nucleophile" evidence="8">
    <location>
        <position position="280"/>
    </location>
</feature>
<keyword evidence="3 8" id="KW-0378">Hydrolase</keyword>
<feature type="short sequence motif" description="GXGXXG" evidence="8">
    <location>
        <begin position="246"/>
        <end position="251"/>
    </location>
</feature>
<accession>A0A1D1UKX3</accession>
<dbReference type="InterPro" id="IPR016035">
    <property type="entry name" value="Acyl_Trfase/lysoPLipase"/>
</dbReference>
<dbReference type="AlphaFoldDB" id="A0A1D1UKX3"/>
<dbReference type="GO" id="GO:2000304">
    <property type="term" value="P:positive regulation of ceramide biosynthetic process"/>
    <property type="evidence" value="ECO:0007669"/>
    <property type="project" value="TreeGrafter"/>
</dbReference>
<feature type="short sequence motif" description="DGA/G" evidence="8">
    <location>
        <begin position="416"/>
        <end position="418"/>
    </location>
</feature>
<comment type="catalytic activity">
    <reaction evidence="6">
        <text>a 1,2-diacyl-sn-glycero-3-phosphocholine + H2O = a 1-acyl-sn-glycero-3-phosphocholine + a fatty acid + H(+)</text>
        <dbReference type="Rhea" id="RHEA:15801"/>
        <dbReference type="ChEBI" id="CHEBI:15377"/>
        <dbReference type="ChEBI" id="CHEBI:15378"/>
        <dbReference type="ChEBI" id="CHEBI:28868"/>
        <dbReference type="ChEBI" id="CHEBI:57643"/>
        <dbReference type="ChEBI" id="CHEBI:58168"/>
        <dbReference type="EC" id="3.1.1.4"/>
    </reaction>
    <physiologicalReaction direction="left-to-right" evidence="6">
        <dbReference type="Rhea" id="RHEA:15802"/>
    </physiologicalReaction>
</comment>
<sequence>MSSQPGASTNTDSNTDKKLAENELSTVSSNAPPVAASASATPTREPKEPKDSKRTSRLLAQTENQLFTVTNRVAAHKLISDGMDMNASNVLGETPLHAQVMRNNFEVVVALLSRGASPEPKDNKDNTPLHFAVFYNAKTIIVKCLVVFGAKTTDPNKNGYSALSLVQKSMPSKRKDELLAVLSLGAGTTVHAKPNNSAISHVRLQLRKDSLAQGKLDDDETGVNADPPPIPPRKRKRKENVLCLDGGGIRGMILIQLLMSIEEQLDRPIVEYFDWISGTSTGGILALCLAKGVNTLMFQCDCFADTVFFGKRPYKSEPLEDLLKSLFGEDTPMSAIERPRLLIPACMADQIPLNLHFFRNYPHPQGSRKSVANIAPQHQNSHKKEVEDCHTQLMWKAGRATGAAPTYFRSYGGYLDGGLIANNPTLDALTEIFDYFNYLKMEGLPEQIPELGTVISLGTGISPPEAIVHFDIFRPETFAELKKAPRILTGFSTLGRMIVTQATDTDGRVVDRSKTWCHSMGIPFFRFSPLLSRYVPLDCTDDETLIESLWETRLYAANQMSKMRRLSDILRRTRE</sequence>
<evidence type="ECO:0000256" key="8">
    <source>
        <dbReference type="PROSITE-ProRule" id="PRU01161"/>
    </source>
</evidence>
<feature type="compositionally biased region" description="Low complexity" evidence="9">
    <location>
        <begin position="25"/>
        <end position="43"/>
    </location>
</feature>
<dbReference type="GO" id="GO:0047499">
    <property type="term" value="F:calcium-independent phospholipase A2 activity"/>
    <property type="evidence" value="ECO:0007669"/>
    <property type="project" value="InterPro"/>
</dbReference>
<protein>
    <recommendedName>
        <fullName evidence="1">phospholipase A2</fullName>
        <ecNumber evidence="1">3.1.1.4</ecNumber>
    </recommendedName>
</protein>
<feature type="region of interest" description="Disordered" evidence="9">
    <location>
        <begin position="1"/>
        <end position="57"/>
    </location>
</feature>
<name>A0A1D1UKX3_RAMVA</name>
<organism evidence="11 12">
    <name type="scientific">Ramazzottius varieornatus</name>
    <name type="common">Water bear</name>
    <name type="synonym">Tardigrade</name>
    <dbReference type="NCBI Taxonomy" id="947166"/>
    <lineage>
        <taxon>Eukaryota</taxon>
        <taxon>Metazoa</taxon>
        <taxon>Ecdysozoa</taxon>
        <taxon>Tardigrada</taxon>
        <taxon>Eutardigrada</taxon>
        <taxon>Parachela</taxon>
        <taxon>Hypsibioidea</taxon>
        <taxon>Ramazzottiidae</taxon>
        <taxon>Ramazzottius</taxon>
    </lineage>
</organism>
<feature type="region of interest" description="Disordered" evidence="9">
    <location>
        <begin position="216"/>
        <end position="236"/>
    </location>
</feature>
<dbReference type="STRING" id="947166.A0A1D1UKX3"/>
<dbReference type="SMART" id="SM00248">
    <property type="entry name" value="ANK"/>
    <property type="match status" value="2"/>
</dbReference>
<dbReference type="Proteomes" id="UP000186922">
    <property type="component" value="Unassembled WGS sequence"/>
</dbReference>
<dbReference type="PROSITE" id="PS50088">
    <property type="entry name" value="ANK_REPEAT"/>
    <property type="match status" value="2"/>
</dbReference>
<gene>
    <name evidence="11" type="primary">RvY_01769-1</name>
    <name evidence="11" type="synonym">RvY_01769.1</name>
    <name evidence="11" type="ORF">RvY_01769</name>
</gene>
<dbReference type="EC" id="3.1.1.4" evidence="1"/>
<evidence type="ECO:0000259" key="10">
    <source>
        <dbReference type="PROSITE" id="PS51635"/>
    </source>
</evidence>
<dbReference type="SUPFAM" id="SSF52151">
    <property type="entry name" value="FabD/lysophospholipase-like"/>
    <property type="match status" value="1"/>
</dbReference>
<keyword evidence="12" id="KW-1185">Reference proteome</keyword>
<evidence type="ECO:0000256" key="5">
    <source>
        <dbReference type="ARBA" id="ARBA00023098"/>
    </source>
</evidence>
<dbReference type="GO" id="GO:0052816">
    <property type="term" value="F:long-chain fatty acyl-CoA hydrolase activity"/>
    <property type="evidence" value="ECO:0007669"/>
    <property type="project" value="TreeGrafter"/>
</dbReference>
<dbReference type="SUPFAM" id="SSF48403">
    <property type="entry name" value="Ankyrin repeat"/>
    <property type="match status" value="1"/>
</dbReference>
<comment type="caution">
    <text evidence="11">The sequence shown here is derived from an EMBL/GenBank/DDBJ whole genome shotgun (WGS) entry which is preliminary data.</text>
</comment>
<proteinExistence type="predicted"/>
<dbReference type="EMBL" id="BDGG01000001">
    <property type="protein sequence ID" value="GAU89190.1"/>
    <property type="molecule type" value="Genomic_DNA"/>
</dbReference>
<feature type="compositionally biased region" description="Polar residues" evidence="9">
    <location>
        <begin position="1"/>
        <end position="13"/>
    </location>
</feature>
<evidence type="ECO:0000256" key="2">
    <source>
        <dbReference type="ARBA" id="ARBA00022737"/>
    </source>
</evidence>
<feature type="repeat" description="ANK" evidence="7">
    <location>
        <begin position="91"/>
        <end position="123"/>
    </location>
</feature>
<dbReference type="GO" id="GO:0005739">
    <property type="term" value="C:mitochondrion"/>
    <property type="evidence" value="ECO:0007669"/>
    <property type="project" value="TreeGrafter"/>
</dbReference>
<feature type="domain" description="PNPLA" evidence="10">
    <location>
        <begin position="242"/>
        <end position="429"/>
    </location>
</feature>
<dbReference type="Pfam" id="PF01734">
    <property type="entry name" value="Patatin"/>
    <property type="match status" value="1"/>
</dbReference>